<proteinExistence type="predicted"/>
<name>A0A120MXY4_9SPHI</name>
<protein>
    <submittedName>
        <fullName evidence="1">Uncharacterized protein</fullName>
    </submittedName>
</protein>
<dbReference type="RefSeq" id="WP_096349593.1">
    <property type="nucleotide sequence ID" value="NZ_AP017313.1"/>
</dbReference>
<evidence type="ECO:0000313" key="2">
    <source>
        <dbReference type="Proteomes" id="UP000218263"/>
    </source>
</evidence>
<organism evidence="1 2">
    <name type="scientific">Mucilaginibacter gotjawali</name>
    <dbReference type="NCBI Taxonomy" id="1550579"/>
    <lineage>
        <taxon>Bacteria</taxon>
        <taxon>Pseudomonadati</taxon>
        <taxon>Bacteroidota</taxon>
        <taxon>Sphingobacteriia</taxon>
        <taxon>Sphingobacteriales</taxon>
        <taxon>Sphingobacteriaceae</taxon>
        <taxon>Mucilaginibacter</taxon>
    </lineage>
</organism>
<accession>A0A120MXY4</accession>
<dbReference type="Pfam" id="PF08570">
    <property type="entry name" value="DUF1761"/>
    <property type="match status" value="1"/>
</dbReference>
<dbReference type="AlphaFoldDB" id="A0A120MXY4"/>
<dbReference type="EMBL" id="AP017313">
    <property type="protein sequence ID" value="BAU52243.1"/>
    <property type="molecule type" value="Genomic_DNA"/>
</dbReference>
<dbReference type="KEGG" id="mgot:MgSA37_00393"/>
<dbReference type="Proteomes" id="UP000218263">
    <property type="component" value="Chromosome"/>
</dbReference>
<dbReference type="OrthoDB" id="333057at2"/>
<reference evidence="1 2" key="1">
    <citation type="submission" date="2015-12" db="EMBL/GenBank/DDBJ databases">
        <title>Genome sequence of Mucilaginibacter gotjawali.</title>
        <authorList>
            <person name="Lee J.S."/>
            <person name="Lee K.C."/>
            <person name="Kim K.K."/>
            <person name="Lee B.W."/>
        </authorList>
    </citation>
    <scope>NUCLEOTIDE SEQUENCE [LARGE SCALE GENOMIC DNA]</scope>
    <source>
        <strain evidence="1 2">SA3-7</strain>
    </source>
</reference>
<dbReference type="InterPro" id="IPR013879">
    <property type="entry name" value="DUF1761"/>
</dbReference>
<keyword evidence="2" id="KW-1185">Reference proteome</keyword>
<sequence length="134" mass="14864">MQVHVNFLAVAAAAVACYIIAAIWYGAIFSKVWVRLTGITDMKPEPLNIVLVLIGSFVMAYVLDHSLVFGNAYLKTSGIQGGLMGAFFLWLGFVATVTLCTKLYEKKPWGLWLLDNAFWLIAMMVMSVILSVWP</sequence>
<evidence type="ECO:0000313" key="1">
    <source>
        <dbReference type="EMBL" id="BAU52243.1"/>
    </source>
</evidence>
<gene>
    <name evidence="1" type="ORF">MgSA37_00393</name>
</gene>